<dbReference type="SUPFAM" id="SSF47576">
    <property type="entry name" value="Calponin-homology domain, CH-domain"/>
    <property type="match status" value="1"/>
</dbReference>
<reference evidence="2" key="1">
    <citation type="submission" date="2021-01" db="UniProtKB">
        <authorList>
            <consortium name="EnsemblMetazoa"/>
        </authorList>
    </citation>
    <scope>IDENTIFICATION</scope>
</reference>
<dbReference type="OrthoDB" id="21595at2759"/>
<sequence length="141" mass="15838">MAEKNASETKMDWDKKYDVALEQAVFRWIAGVLEDATLFDGVSGPNQFKDKLKNGEILCNLMNKLQAGIIKKFKKNAKMPFQQMENIGFVNEAMRNYGVQAEYIFVTVDLFEGQNIPQVLLSLRNLGDVATGKGIKPAFSL</sequence>
<dbReference type="InterPro" id="IPR036872">
    <property type="entry name" value="CH_dom_sf"/>
</dbReference>
<dbReference type="InterPro" id="IPR050606">
    <property type="entry name" value="Calponin-like"/>
</dbReference>
<dbReference type="GO" id="GO:0015629">
    <property type="term" value="C:actin cytoskeleton"/>
    <property type="evidence" value="ECO:0007669"/>
    <property type="project" value="TreeGrafter"/>
</dbReference>
<dbReference type="Gene3D" id="1.10.418.10">
    <property type="entry name" value="Calponin-like domain"/>
    <property type="match status" value="1"/>
</dbReference>
<dbReference type="GO" id="GO:0051015">
    <property type="term" value="F:actin filament binding"/>
    <property type="evidence" value="ECO:0007669"/>
    <property type="project" value="TreeGrafter"/>
</dbReference>
<dbReference type="InterPro" id="IPR003096">
    <property type="entry name" value="SM22_calponin"/>
</dbReference>
<evidence type="ECO:0000313" key="3">
    <source>
        <dbReference type="Proteomes" id="UP000594262"/>
    </source>
</evidence>
<dbReference type="Pfam" id="PF00307">
    <property type="entry name" value="CH"/>
    <property type="match status" value="1"/>
</dbReference>
<accession>A0A7M5XDQ3</accession>
<name>A0A7M5XDQ3_9CNID</name>
<dbReference type="GeneID" id="136809223"/>
<dbReference type="InterPro" id="IPR001715">
    <property type="entry name" value="CH_dom"/>
</dbReference>
<protein>
    <recommendedName>
        <fullName evidence="1">Calponin-homology (CH) domain-containing protein</fullName>
    </recommendedName>
</protein>
<feature type="domain" description="Calponin-homology (CH)" evidence="1">
    <location>
        <begin position="19"/>
        <end position="131"/>
    </location>
</feature>
<organism evidence="2 3">
    <name type="scientific">Clytia hemisphaerica</name>
    <dbReference type="NCBI Taxonomy" id="252671"/>
    <lineage>
        <taxon>Eukaryota</taxon>
        <taxon>Metazoa</taxon>
        <taxon>Cnidaria</taxon>
        <taxon>Hydrozoa</taxon>
        <taxon>Hydroidolina</taxon>
        <taxon>Leptothecata</taxon>
        <taxon>Obeliida</taxon>
        <taxon>Clytiidae</taxon>
        <taxon>Clytia</taxon>
    </lineage>
</organism>
<evidence type="ECO:0000259" key="1">
    <source>
        <dbReference type="PROSITE" id="PS50021"/>
    </source>
</evidence>
<evidence type="ECO:0000313" key="2">
    <source>
        <dbReference type="EnsemblMetazoa" id="CLYHEMP021859.1"/>
    </source>
</evidence>
<proteinExistence type="predicted"/>
<dbReference type="AlphaFoldDB" id="A0A7M5XDQ3"/>
<dbReference type="EnsemblMetazoa" id="CLYHEMT021859.1">
    <property type="protein sequence ID" value="CLYHEMP021859.1"/>
    <property type="gene ID" value="CLYHEMG021859"/>
</dbReference>
<dbReference type="RefSeq" id="XP_066921836.1">
    <property type="nucleotide sequence ID" value="XM_067065735.1"/>
</dbReference>
<dbReference type="PRINTS" id="PR00888">
    <property type="entry name" value="SM22CALPONIN"/>
</dbReference>
<dbReference type="PANTHER" id="PTHR47385">
    <property type="entry name" value="CALPONIN"/>
    <property type="match status" value="1"/>
</dbReference>
<dbReference type="Proteomes" id="UP000594262">
    <property type="component" value="Unplaced"/>
</dbReference>
<dbReference type="SMART" id="SM00033">
    <property type="entry name" value="CH"/>
    <property type="match status" value="1"/>
</dbReference>
<dbReference type="PROSITE" id="PS50021">
    <property type="entry name" value="CH"/>
    <property type="match status" value="1"/>
</dbReference>
<keyword evidence="3" id="KW-1185">Reference proteome</keyword>
<dbReference type="PANTHER" id="PTHR47385:SF14">
    <property type="entry name" value="TRANSGELIN"/>
    <property type="match status" value="1"/>
</dbReference>
<dbReference type="GO" id="GO:0007015">
    <property type="term" value="P:actin filament organization"/>
    <property type="evidence" value="ECO:0007669"/>
    <property type="project" value="TreeGrafter"/>
</dbReference>